<reference evidence="6 7" key="1">
    <citation type="submission" date="2019-07" db="EMBL/GenBank/DDBJ databases">
        <title>The pathways for chlorine oxyanion respiration interact through the shared metabolite chlorate.</title>
        <authorList>
            <person name="Barnum T.P."/>
            <person name="Cheng Y."/>
            <person name="Hill K.A."/>
            <person name="Lucas L.N."/>
            <person name="Carlson H.K."/>
            <person name="Coates J.D."/>
        </authorList>
    </citation>
    <scope>NUCLEOTIDE SEQUENCE [LARGE SCALE GENOMIC DNA]</scope>
    <source>
        <strain evidence="6">BK-3</strain>
    </source>
</reference>
<dbReference type="InterPro" id="IPR052719">
    <property type="entry name" value="CvpA-like"/>
</dbReference>
<evidence type="ECO:0000256" key="3">
    <source>
        <dbReference type="ARBA" id="ARBA00022989"/>
    </source>
</evidence>
<gene>
    <name evidence="6" type="ORF">FHK82_13885</name>
</gene>
<comment type="subcellular location">
    <subcellularLocation>
        <location evidence="1">Membrane</location>
        <topology evidence="1">Multi-pass membrane protein</topology>
    </subcellularLocation>
</comment>
<accession>A0A558CU88</accession>
<dbReference type="AlphaFoldDB" id="A0A558CU88"/>
<comment type="caution">
    <text evidence="6">The sequence shown here is derived from an EMBL/GenBank/DDBJ whole genome shotgun (WGS) entry which is preliminary data.</text>
</comment>
<evidence type="ECO:0000256" key="1">
    <source>
        <dbReference type="ARBA" id="ARBA00004141"/>
    </source>
</evidence>
<dbReference type="PANTHER" id="PTHR36926">
    <property type="entry name" value="COLICIN V PRODUCTION PROTEIN"/>
    <property type="match status" value="1"/>
</dbReference>
<dbReference type="EMBL" id="VMRY01000071">
    <property type="protein sequence ID" value="TVT52305.1"/>
    <property type="molecule type" value="Genomic_DNA"/>
</dbReference>
<keyword evidence="3 5" id="KW-1133">Transmembrane helix</keyword>
<organism evidence="6 7">
    <name type="scientific">Sedimenticola thiotaurini</name>
    <dbReference type="NCBI Taxonomy" id="1543721"/>
    <lineage>
        <taxon>Bacteria</taxon>
        <taxon>Pseudomonadati</taxon>
        <taxon>Pseudomonadota</taxon>
        <taxon>Gammaproteobacteria</taxon>
        <taxon>Chromatiales</taxon>
        <taxon>Sedimenticolaceae</taxon>
        <taxon>Sedimenticola</taxon>
    </lineage>
</organism>
<keyword evidence="2 5" id="KW-0812">Transmembrane</keyword>
<protein>
    <submittedName>
        <fullName evidence="6">CvpA family protein</fullName>
    </submittedName>
</protein>
<evidence type="ECO:0000256" key="2">
    <source>
        <dbReference type="ARBA" id="ARBA00022692"/>
    </source>
</evidence>
<dbReference type="InterPro" id="IPR003825">
    <property type="entry name" value="Colicin-V_CvpA"/>
</dbReference>
<dbReference type="STRING" id="1543721.AAY24_06065"/>
<dbReference type="GO" id="GO:0016020">
    <property type="term" value="C:membrane"/>
    <property type="evidence" value="ECO:0007669"/>
    <property type="project" value="UniProtKB-SubCell"/>
</dbReference>
<dbReference type="Proteomes" id="UP000317355">
    <property type="component" value="Unassembled WGS sequence"/>
</dbReference>
<dbReference type="PANTHER" id="PTHR36926:SF1">
    <property type="entry name" value="COLICIN V PRODUCTION PROTEIN"/>
    <property type="match status" value="1"/>
</dbReference>
<evidence type="ECO:0000313" key="7">
    <source>
        <dbReference type="Proteomes" id="UP000317355"/>
    </source>
</evidence>
<feature type="transmembrane region" description="Helical" evidence="5">
    <location>
        <begin position="6"/>
        <end position="24"/>
    </location>
</feature>
<evidence type="ECO:0000256" key="5">
    <source>
        <dbReference type="SAM" id="Phobius"/>
    </source>
</evidence>
<evidence type="ECO:0000256" key="4">
    <source>
        <dbReference type="ARBA" id="ARBA00023136"/>
    </source>
</evidence>
<proteinExistence type="predicted"/>
<feature type="transmembrane region" description="Helical" evidence="5">
    <location>
        <begin position="31"/>
        <end position="50"/>
    </location>
</feature>
<name>A0A558CU88_9GAMM</name>
<feature type="transmembrane region" description="Helical" evidence="5">
    <location>
        <begin position="100"/>
        <end position="122"/>
    </location>
</feature>
<dbReference type="GO" id="GO:0009403">
    <property type="term" value="P:toxin biosynthetic process"/>
    <property type="evidence" value="ECO:0007669"/>
    <property type="project" value="InterPro"/>
</dbReference>
<sequence>MNWIDYIILGIIGLSAVISLIRGFVREALSLAAWVLAFWVAWTFFRNLALQLDWFTVPSVRLGASFVILFIATLMVGALVNFLVGQLVDKTGLSGTDRLIGILFGAARGAILVAILVLLAGLTPFPNDPWWKESQLIGYFQELAVWLKQLLPADIGEKFKFINS</sequence>
<keyword evidence="4 5" id="KW-0472">Membrane</keyword>
<dbReference type="Pfam" id="PF02674">
    <property type="entry name" value="Colicin_V"/>
    <property type="match status" value="1"/>
</dbReference>
<evidence type="ECO:0000313" key="6">
    <source>
        <dbReference type="EMBL" id="TVT52305.1"/>
    </source>
</evidence>
<feature type="transmembrane region" description="Helical" evidence="5">
    <location>
        <begin position="62"/>
        <end position="88"/>
    </location>
</feature>